<keyword evidence="4" id="KW-0997">Cell inner membrane</keyword>
<keyword evidence="6 9" id="KW-1133">Transmembrane helix</keyword>
<evidence type="ECO:0000256" key="5">
    <source>
        <dbReference type="ARBA" id="ARBA00022692"/>
    </source>
</evidence>
<dbReference type="InterPro" id="IPR012902">
    <property type="entry name" value="N_methyl_site"/>
</dbReference>
<dbReference type="PROSITE" id="PS00409">
    <property type="entry name" value="PROKAR_NTER_METHYL"/>
    <property type="match status" value="1"/>
</dbReference>
<dbReference type="PANTHER" id="PTHR39583:SF2">
    <property type="entry name" value="TYPE II SECRETION SYSTEM PROTEIN J"/>
    <property type="match status" value="1"/>
</dbReference>
<evidence type="ECO:0000256" key="7">
    <source>
        <dbReference type="ARBA" id="ARBA00023136"/>
    </source>
</evidence>
<evidence type="ECO:0000256" key="6">
    <source>
        <dbReference type="ARBA" id="ARBA00022989"/>
    </source>
</evidence>
<feature type="region of interest" description="Disordered" evidence="8">
    <location>
        <begin position="169"/>
        <end position="192"/>
    </location>
</feature>
<dbReference type="OrthoDB" id="9151668at2"/>
<accession>A0A437JZB3</accession>
<dbReference type="NCBIfam" id="TIGR02532">
    <property type="entry name" value="IV_pilin_GFxxxE"/>
    <property type="match status" value="1"/>
</dbReference>
<evidence type="ECO:0000313" key="11">
    <source>
        <dbReference type="Proteomes" id="UP000288178"/>
    </source>
</evidence>
<proteinExistence type="predicted"/>
<keyword evidence="11" id="KW-1185">Reference proteome</keyword>
<dbReference type="EMBL" id="SACT01000001">
    <property type="protein sequence ID" value="RVT53399.1"/>
    <property type="molecule type" value="Genomic_DNA"/>
</dbReference>
<dbReference type="Proteomes" id="UP000288178">
    <property type="component" value="Unassembled WGS sequence"/>
</dbReference>
<dbReference type="SUPFAM" id="SSF54523">
    <property type="entry name" value="Pili subunits"/>
    <property type="match status" value="1"/>
</dbReference>
<dbReference type="GO" id="GO:0005886">
    <property type="term" value="C:plasma membrane"/>
    <property type="evidence" value="ECO:0007669"/>
    <property type="project" value="UniProtKB-SubCell"/>
</dbReference>
<evidence type="ECO:0000256" key="4">
    <source>
        <dbReference type="ARBA" id="ARBA00022519"/>
    </source>
</evidence>
<gene>
    <name evidence="10" type="ORF">ENE75_00395</name>
</gene>
<keyword evidence="3" id="KW-0488">Methylation</keyword>
<evidence type="ECO:0000256" key="9">
    <source>
        <dbReference type="SAM" id="Phobius"/>
    </source>
</evidence>
<dbReference type="RefSeq" id="WP_128194495.1">
    <property type="nucleotide sequence ID" value="NZ_SACT01000001.1"/>
</dbReference>
<dbReference type="InterPro" id="IPR045584">
    <property type="entry name" value="Pilin-like"/>
</dbReference>
<sequence length="216" mass="23557">MAPGPQRQPASPGLARGFTLVELLVALAAMAVLAGLAWSGIDGMLRSREATQAAMDRTLRLSTVLTQWSQDLDAVQETPAVPPMQFDGRTLRLTRATDDGVRVVAWTVRDGAWWRWAGPVVQRTGDLQQSWLASQQLQGGEAGELQLVDGVLDWQLYYYRGNAWTNAQSSGDVARSRTGDKEPVDDREDLPDGVRLVLTLPGGTLTRDLVVPPQPL</sequence>
<dbReference type="PANTHER" id="PTHR39583">
    <property type="entry name" value="TYPE II SECRETION SYSTEM PROTEIN J-RELATED"/>
    <property type="match status" value="1"/>
</dbReference>
<organism evidence="10 11">
    <name type="scientific">Rubrivivax albus</name>
    <dbReference type="NCBI Taxonomy" id="2499835"/>
    <lineage>
        <taxon>Bacteria</taxon>
        <taxon>Pseudomonadati</taxon>
        <taxon>Pseudomonadota</taxon>
        <taxon>Betaproteobacteria</taxon>
        <taxon>Burkholderiales</taxon>
        <taxon>Sphaerotilaceae</taxon>
        <taxon>Rubrivivax</taxon>
    </lineage>
</organism>
<name>A0A437JZB3_9BURK</name>
<comment type="subcellular location">
    <subcellularLocation>
        <location evidence="1">Cell inner membrane</location>
        <topology evidence="1">Single-pass membrane protein</topology>
    </subcellularLocation>
</comment>
<reference evidence="10 11" key="1">
    <citation type="submission" date="2019-01" db="EMBL/GenBank/DDBJ databases">
        <authorList>
            <person name="Chen W.-M."/>
        </authorList>
    </citation>
    <scope>NUCLEOTIDE SEQUENCE [LARGE SCALE GENOMIC DNA]</scope>
    <source>
        <strain evidence="10 11">ICH-3</strain>
    </source>
</reference>
<feature type="transmembrane region" description="Helical" evidence="9">
    <location>
        <begin position="20"/>
        <end position="38"/>
    </location>
</feature>
<evidence type="ECO:0000256" key="1">
    <source>
        <dbReference type="ARBA" id="ARBA00004377"/>
    </source>
</evidence>
<evidence type="ECO:0000256" key="2">
    <source>
        <dbReference type="ARBA" id="ARBA00022475"/>
    </source>
</evidence>
<evidence type="ECO:0000256" key="8">
    <source>
        <dbReference type="SAM" id="MobiDB-lite"/>
    </source>
</evidence>
<dbReference type="InterPro" id="IPR051621">
    <property type="entry name" value="T2SS_protein_J"/>
</dbReference>
<protein>
    <submittedName>
        <fullName evidence="10">Prepilin-type N-terminal cleavage/methylation domain-containing protein</fullName>
    </submittedName>
</protein>
<evidence type="ECO:0000256" key="3">
    <source>
        <dbReference type="ARBA" id="ARBA00022481"/>
    </source>
</evidence>
<comment type="caution">
    <text evidence="10">The sequence shown here is derived from an EMBL/GenBank/DDBJ whole genome shotgun (WGS) entry which is preliminary data.</text>
</comment>
<dbReference type="AlphaFoldDB" id="A0A437JZB3"/>
<dbReference type="GO" id="GO:0015628">
    <property type="term" value="P:protein secretion by the type II secretion system"/>
    <property type="evidence" value="ECO:0007669"/>
    <property type="project" value="TreeGrafter"/>
</dbReference>
<evidence type="ECO:0000313" key="10">
    <source>
        <dbReference type="EMBL" id="RVT53399.1"/>
    </source>
</evidence>
<feature type="compositionally biased region" description="Basic and acidic residues" evidence="8">
    <location>
        <begin position="174"/>
        <end position="184"/>
    </location>
</feature>
<keyword evidence="7 9" id="KW-0472">Membrane</keyword>
<dbReference type="Pfam" id="PF07963">
    <property type="entry name" value="N_methyl"/>
    <property type="match status" value="1"/>
</dbReference>
<keyword evidence="5 9" id="KW-0812">Transmembrane</keyword>
<keyword evidence="2" id="KW-1003">Cell membrane</keyword>